<organism evidence="1 2">
    <name type="scientific">Purpureocillium lilacinum</name>
    <name type="common">Paecilomyces lilacinus</name>
    <dbReference type="NCBI Taxonomy" id="33203"/>
    <lineage>
        <taxon>Eukaryota</taxon>
        <taxon>Fungi</taxon>
        <taxon>Dikarya</taxon>
        <taxon>Ascomycota</taxon>
        <taxon>Pezizomycotina</taxon>
        <taxon>Sordariomycetes</taxon>
        <taxon>Hypocreomycetidae</taxon>
        <taxon>Hypocreales</taxon>
        <taxon>Ophiocordycipitaceae</taxon>
        <taxon>Purpureocillium</taxon>
    </lineage>
</organism>
<comment type="caution">
    <text evidence="1">The sequence shown here is derived from an EMBL/GenBank/DDBJ whole genome shotgun (WGS) entry which is preliminary data.</text>
</comment>
<dbReference type="Proteomes" id="UP000078340">
    <property type="component" value="Unassembled WGS sequence"/>
</dbReference>
<proteinExistence type="predicted"/>
<accession>A0A179HPB5</accession>
<dbReference type="AlphaFoldDB" id="A0A179HPB5"/>
<evidence type="ECO:0000313" key="2">
    <source>
        <dbReference type="Proteomes" id="UP000078340"/>
    </source>
</evidence>
<name>A0A179HPB5_PURLI</name>
<sequence>MNPLTVFPVPLPVLLSRLRGLMLGCRELGDCILDLLPPRVLLDALRIGEAVWGVDFCILRGEGRTVSEEVVCEFAKFLAALGNPKDAKNVRMLPIDGRVGVNEAGFVLAAEDIVGLDVVDAQNGVDAQSLQNMPFVIDRVVVLPQGPRRRGCPECCGFRSVREPDLDPSRRVDIETAVCRKGSSHSHDGRTRIRNRYARQAANESRQTCLVLVLEGTVAV</sequence>
<dbReference type="EMBL" id="LSBI01000003">
    <property type="protein sequence ID" value="OAQ91391.1"/>
    <property type="molecule type" value="Genomic_DNA"/>
</dbReference>
<reference evidence="1 2" key="1">
    <citation type="submission" date="2016-02" db="EMBL/GenBank/DDBJ databases">
        <title>Biosynthesis of antibiotic leucinostatins and their inhibition on Phytophthora in bio-control Purpureocillium lilacinum.</title>
        <authorList>
            <person name="Wang G."/>
            <person name="Liu Z."/>
            <person name="Lin R."/>
            <person name="Li E."/>
            <person name="Mao Z."/>
            <person name="Ling J."/>
            <person name="Yin W."/>
            <person name="Xie B."/>
        </authorList>
    </citation>
    <scope>NUCLEOTIDE SEQUENCE [LARGE SCALE GENOMIC DNA]</scope>
    <source>
        <strain evidence="1">PLFJ-1</strain>
    </source>
</reference>
<protein>
    <submittedName>
        <fullName evidence="1">Uncharacterized protein</fullName>
    </submittedName>
</protein>
<gene>
    <name evidence="1" type="ORF">VFPFJ_03131</name>
</gene>
<evidence type="ECO:0000313" key="1">
    <source>
        <dbReference type="EMBL" id="OAQ91391.1"/>
    </source>
</evidence>